<evidence type="ECO:0000313" key="1">
    <source>
        <dbReference type="EMBL" id="KAK2954063.1"/>
    </source>
</evidence>
<accession>A0ABQ9XRH4</accession>
<keyword evidence="2" id="KW-1185">Reference proteome</keyword>
<protein>
    <submittedName>
        <fullName evidence="1">Uncharacterized protein</fullName>
    </submittedName>
</protein>
<comment type="caution">
    <text evidence="1">The sequence shown here is derived from an EMBL/GenBank/DDBJ whole genome shotgun (WGS) entry which is preliminary data.</text>
</comment>
<dbReference type="EMBL" id="JARBJD010000083">
    <property type="protein sequence ID" value="KAK2954063.1"/>
    <property type="molecule type" value="Genomic_DNA"/>
</dbReference>
<organism evidence="1 2">
    <name type="scientific">Blattamonas nauphoetae</name>
    <dbReference type="NCBI Taxonomy" id="2049346"/>
    <lineage>
        <taxon>Eukaryota</taxon>
        <taxon>Metamonada</taxon>
        <taxon>Preaxostyla</taxon>
        <taxon>Oxymonadida</taxon>
        <taxon>Blattamonas</taxon>
    </lineage>
</organism>
<sequence>MIVNSLSEFHTSCDTTIVTNTFGFQGNTLLFMSNGTFIAEGFRFKTDKQYHFANVTKNSHLSLSDALVLVGSSIQSILEIDESTVILTSVRMMSNTAHLPQISSYSPNGGTLSIIASTISSLISSTQNQLLPHPNLTTTTLVNSVVSNITSQDISYSPEGLIDCLSSSPQPRIGFVEDRLTPEETAQYFPFFTVNKLILANDGVDELYCGYDYKAKGDCKTITYAVQNLKADKSDPFYYLSIRNTVGRF</sequence>
<name>A0ABQ9XRH4_9EUKA</name>
<reference evidence="1 2" key="1">
    <citation type="journal article" date="2022" name="bioRxiv">
        <title>Genomics of Preaxostyla Flagellates Illuminates Evolutionary Transitions and the Path Towards Mitochondrial Loss.</title>
        <authorList>
            <person name="Novak L.V.F."/>
            <person name="Treitli S.C."/>
            <person name="Pyrih J."/>
            <person name="Halakuc P."/>
            <person name="Pipaliya S.V."/>
            <person name="Vacek V."/>
            <person name="Brzon O."/>
            <person name="Soukal P."/>
            <person name="Eme L."/>
            <person name="Dacks J.B."/>
            <person name="Karnkowska A."/>
            <person name="Elias M."/>
            <person name="Hampl V."/>
        </authorList>
    </citation>
    <scope>NUCLEOTIDE SEQUENCE [LARGE SCALE GENOMIC DNA]</scope>
    <source>
        <strain evidence="1">NAU3</strain>
        <tissue evidence="1">Gut</tissue>
    </source>
</reference>
<gene>
    <name evidence="1" type="ORF">BLNAU_11026</name>
</gene>
<proteinExistence type="predicted"/>
<dbReference type="Proteomes" id="UP001281761">
    <property type="component" value="Unassembled WGS sequence"/>
</dbReference>
<evidence type="ECO:0000313" key="2">
    <source>
        <dbReference type="Proteomes" id="UP001281761"/>
    </source>
</evidence>